<proteinExistence type="inferred from homology"/>
<dbReference type="GO" id="GO:0004340">
    <property type="term" value="F:glucokinase activity"/>
    <property type="evidence" value="ECO:0007669"/>
    <property type="project" value="UniProtKB-EC"/>
</dbReference>
<dbReference type="InterPro" id="IPR000600">
    <property type="entry name" value="ROK"/>
</dbReference>
<reference evidence="2 3" key="1">
    <citation type="submission" date="2019-02" db="EMBL/GenBank/DDBJ databases">
        <title>Deep-cultivation of Planctomycetes and their phenomic and genomic characterization uncovers novel biology.</title>
        <authorList>
            <person name="Wiegand S."/>
            <person name="Jogler M."/>
            <person name="Boedeker C."/>
            <person name="Pinto D."/>
            <person name="Vollmers J."/>
            <person name="Rivas-Marin E."/>
            <person name="Kohn T."/>
            <person name="Peeters S.H."/>
            <person name="Heuer A."/>
            <person name="Rast P."/>
            <person name="Oberbeckmann S."/>
            <person name="Bunk B."/>
            <person name="Jeske O."/>
            <person name="Meyerdierks A."/>
            <person name="Storesund J.E."/>
            <person name="Kallscheuer N."/>
            <person name="Luecker S."/>
            <person name="Lage O.M."/>
            <person name="Pohl T."/>
            <person name="Merkel B.J."/>
            <person name="Hornburger P."/>
            <person name="Mueller R.-W."/>
            <person name="Bruemmer F."/>
            <person name="Labrenz M."/>
            <person name="Spormann A.M."/>
            <person name="Op den Camp H."/>
            <person name="Overmann J."/>
            <person name="Amann R."/>
            <person name="Jetten M.S.M."/>
            <person name="Mascher T."/>
            <person name="Medema M.H."/>
            <person name="Devos D.P."/>
            <person name="Kaster A.-K."/>
            <person name="Ovreas L."/>
            <person name="Rohde M."/>
            <person name="Galperin M.Y."/>
            <person name="Jogler C."/>
        </authorList>
    </citation>
    <scope>NUCLEOTIDE SEQUENCE [LARGE SCALE GENOMIC DNA]</scope>
    <source>
        <strain evidence="2 3">Mal4</strain>
    </source>
</reference>
<dbReference type="RefSeq" id="WP_145371165.1">
    <property type="nucleotide sequence ID" value="NZ_CP036275.1"/>
</dbReference>
<gene>
    <name evidence="2" type="primary">glcK_2</name>
    <name evidence="2" type="ORF">Mal4_43970</name>
</gene>
<sequence length="322" mass="33529">MSELYCGVDLGGTSIKCAFGDADGKLHIERVIPTDAHQGPESVLDRIADLVNSMADEAGQPPASLGMGLPGLVDVENGIARFLPNLPTGWKNVPVTELLQKHLDCTVRILNDVRTATIGELRYGNGKDANTMAFFAIGTGVGGGIVVDRKLRLGPNGAAGELGHQTIIPDGPLCGCGNRGCLETLCGAPAIASEGIRLMRIGHAPRLHKATGGDPTKVSPKSMFEASEAGDEAVREVLLRAATYLGIGVANVMTVLHPDLVVLGGGVAMMGSFLIDRVREVVHSHVTMFPPESVRIEHSVLDEKAGVLGAVSLAAEGIPGVD</sequence>
<keyword evidence="2" id="KW-0808">Transferase</keyword>
<dbReference type="AlphaFoldDB" id="A0A517ZC18"/>
<evidence type="ECO:0000313" key="2">
    <source>
        <dbReference type="EMBL" id="QDU40043.1"/>
    </source>
</evidence>
<organism evidence="2 3">
    <name type="scientific">Maioricimonas rarisocia</name>
    <dbReference type="NCBI Taxonomy" id="2528026"/>
    <lineage>
        <taxon>Bacteria</taxon>
        <taxon>Pseudomonadati</taxon>
        <taxon>Planctomycetota</taxon>
        <taxon>Planctomycetia</taxon>
        <taxon>Planctomycetales</taxon>
        <taxon>Planctomycetaceae</taxon>
        <taxon>Maioricimonas</taxon>
    </lineage>
</organism>
<keyword evidence="2" id="KW-0418">Kinase</keyword>
<dbReference type="SUPFAM" id="SSF53067">
    <property type="entry name" value="Actin-like ATPase domain"/>
    <property type="match status" value="1"/>
</dbReference>
<dbReference type="Pfam" id="PF00480">
    <property type="entry name" value="ROK"/>
    <property type="match status" value="1"/>
</dbReference>
<keyword evidence="3" id="KW-1185">Reference proteome</keyword>
<dbReference type="PANTHER" id="PTHR18964">
    <property type="entry name" value="ROK (REPRESSOR, ORF, KINASE) FAMILY"/>
    <property type="match status" value="1"/>
</dbReference>
<protein>
    <submittedName>
        <fullName evidence="2">Glucokinase</fullName>
        <ecNumber evidence="2">2.7.1.2</ecNumber>
    </submittedName>
</protein>
<dbReference type="KEGG" id="mri:Mal4_43970"/>
<evidence type="ECO:0000256" key="1">
    <source>
        <dbReference type="ARBA" id="ARBA00006479"/>
    </source>
</evidence>
<name>A0A517ZC18_9PLAN</name>
<dbReference type="Gene3D" id="3.30.420.40">
    <property type="match status" value="2"/>
</dbReference>
<comment type="similarity">
    <text evidence="1">Belongs to the ROK (NagC/XylR) family.</text>
</comment>
<dbReference type="PANTHER" id="PTHR18964:SF149">
    <property type="entry name" value="BIFUNCTIONAL UDP-N-ACETYLGLUCOSAMINE 2-EPIMERASE_N-ACETYLMANNOSAMINE KINASE"/>
    <property type="match status" value="1"/>
</dbReference>
<evidence type="ECO:0000313" key="3">
    <source>
        <dbReference type="Proteomes" id="UP000320496"/>
    </source>
</evidence>
<dbReference type="InterPro" id="IPR043129">
    <property type="entry name" value="ATPase_NBD"/>
</dbReference>
<dbReference type="OrthoDB" id="9795247at2"/>
<dbReference type="PROSITE" id="PS01125">
    <property type="entry name" value="ROK"/>
    <property type="match status" value="1"/>
</dbReference>
<dbReference type="InterPro" id="IPR049874">
    <property type="entry name" value="ROK_cs"/>
</dbReference>
<dbReference type="EC" id="2.7.1.2" evidence="2"/>
<dbReference type="EMBL" id="CP036275">
    <property type="protein sequence ID" value="QDU40043.1"/>
    <property type="molecule type" value="Genomic_DNA"/>
</dbReference>
<dbReference type="Proteomes" id="UP000320496">
    <property type="component" value="Chromosome"/>
</dbReference>
<accession>A0A517ZC18</accession>